<dbReference type="Pfam" id="PF02518">
    <property type="entry name" value="HATPase_c"/>
    <property type="match status" value="1"/>
</dbReference>
<evidence type="ECO:0000259" key="7">
    <source>
        <dbReference type="PROSITE" id="PS50109"/>
    </source>
</evidence>
<dbReference type="SMART" id="SM00387">
    <property type="entry name" value="HATPase_c"/>
    <property type="match status" value="1"/>
</dbReference>
<dbReference type="SUPFAM" id="SSF55874">
    <property type="entry name" value="ATPase domain of HSP90 chaperone/DNA topoisomerase II/histidine kinase"/>
    <property type="match status" value="1"/>
</dbReference>
<dbReference type="Pfam" id="PF13185">
    <property type="entry name" value="GAF_2"/>
    <property type="match status" value="2"/>
</dbReference>
<dbReference type="NCBIfam" id="TIGR00229">
    <property type="entry name" value="sensory_box"/>
    <property type="match status" value="1"/>
</dbReference>
<dbReference type="CDD" id="cd00082">
    <property type="entry name" value="HisKA"/>
    <property type="match status" value="1"/>
</dbReference>
<proteinExistence type="predicted"/>
<evidence type="ECO:0000313" key="9">
    <source>
        <dbReference type="Proteomes" id="UP001596481"/>
    </source>
</evidence>
<dbReference type="SUPFAM" id="SSF55785">
    <property type="entry name" value="PYP-like sensor domain (PAS domain)"/>
    <property type="match status" value="1"/>
</dbReference>
<sequence>MQTTENIVFVDDALADEFDFGAGVRVIREDDRETTSMPGCVVVSDPGASVPSDVPVVLYTDADPSEVSNPNRFDAYVPAGDREALETQVRWTLARHEQQTSEETERVAENTRLKQLYEGTTSLVMAQTVEELFERGLDLADRILEFDNTSIIVANSDGLYIRASNCRNEIEGPIPPDKGVLGSTYQNARSYLVGDVHSHPIAEPRDPSFRSAVSVPIGDIGVFQAISNQTDAYDETDLRLAELLASYIAGTHTRIETEKQVRQGREQIERLHHGAARLAAATTLEELFERTVHVTDDILDFNLSYIGVVEDDHIVPMAISSDAPEDGAKRISLDDGGVAAKTHLTGETKLVSDMATDSDAKPVKQMYRSGLSVPIGDIAVFQATSYVPNAFSQRDAELTELLMDHVSVTAERIRAERNLRDERDRLGALFEHISDAAVAYTVCDDSVEVTETNQVFEEMFGYRADDIADTNLLSRICPVGPTSDQPNEEPATPPELLVGRGESYQGEVRRQTKNGFRDFILNVVPLSPGEERGAGYAIYTDITHRKARELELERQNERLEEFANIVSHDLRNPLGVARGNLELARETGDDDRFDTAANALDRMEVLIDDLLSLARRGQLVGDTASVSLERIAKRAWMTTETSDATLEVADSVTIDADPDRLAELLANLFRNAVKHAGDDVQVTVGKRDDCAGFYVEDDGPGIEPDRRRDVFQPGETSGNDGIGYGLAIVQSIADAHGWTCIVTDGKTGGARFEFETGR</sequence>
<dbReference type="Gene3D" id="3.30.450.40">
    <property type="match status" value="2"/>
</dbReference>
<evidence type="ECO:0000256" key="6">
    <source>
        <dbReference type="SAM" id="MobiDB-lite"/>
    </source>
</evidence>
<evidence type="ECO:0000256" key="3">
    <source>
        <dbReference type="ARBA" id="ARBA00022679"/>
    </source>
</evidence>
<dbReference type="InterPro" id="IPR003661">
    <property type="entry name" value="HisK_dim/P_dom"/>
</dbReference>
<dbReference type="SUPFAM" id="SSF55781">
    <property type="entry name" value="GAF domain-like"/>
    <property type="match status" value="2"/>
</dbReference>
<evidence type="ECO:0000256" key="4">
    <source>
        <dbReference type="ARBA" id="ARBA00022777"/>
    </source>
</evidence>
<dbReference type="InterPro" id="IPR050736">
    <property type="entry name" value="Sensor_HK_Regulatory"/>
</dbReference>
<dbReference type="GO" id="GO:0004673">
    <property type="term" value="F:protein histidine kinase activity"/>
    <property type="evidence" value="ECO:0007669"/>
    <property type="project" value="UniProtKB-EC"/>
</dbReference>
<dbReference type="Gene3D" id="1.10.287.130">
    <property type="match status" value="1"/>
</dbReference>
<evidence type="ECO:0000256" key="2">
    <source>
        <dbReference type="ARBA" id="ARBA00012438"/>
    </source>
</evidence>
<dbReference type="InterPro" id="IPR003594">
    <property type="entry name" value="HATPase_dom"/>
</dbReference>
<accession>A0ABD5ZIH7</accession>
<dbReference type="EMBL" id="JBHTAA010000005">
    <property type="protein sequence ID" value="MFC7204889.1"/>
    <property type="molecule type" value="Genomic_DNA"/>
</dbReference>
<dbReference type="PROSITE" id="PS50109">
    <property type="entry name" value="HIS_KIN"/>
    <property type="match status" value="1"/>
</dbReference>
<keyword evidence="9" id="KW-1185">Reference proteome</keyword>
<gene>
    <name evidence="8" type="ORF">ACFQJC_15335</name>
</gene>
<keyword evidence="4" id="KW-0418">Kinase</keyword>
<dbReference type="InterPro" id="IPR035965">
    <property type="entry name" value="PAS-like_dom_sf"/>
</dbReference>
<dbReference type="Pfam" id="PF00512">
    <property type="entry name" value="HisKA"/>
    <property type="match status" value="1"/>
</dbReference>
<dbReference type="Gene3D" id="3.30.565.10">
    <property type="entry name" value="Histidine kinase-like ATPase, C-terminal domain"/>
    <property type="match status" value="1"/>
</dbReference>
<dbReference type="SUPFAM" id="SSF47384">
    <property type="entry name" value="Homodimeric domain of signal transducing histidine kinase"/>
    <property type="match status" value="1"/>
</dbReference>
<keyword evidence="5" id="KW-0902">Two-component regulatory system</keyword>
<dbReference type="GO" id="GO:0000160">
    <property type="term" value="P:phosphorelay signal transduction system"/>
    <property type="evidence" value="ECO:0007669"/>
    <property type="project" value="UniProtKB-KW"/>
</dbReference>
<evidence type="ECO:0000256" key="1">
    <source>
        <dbReference type="ARBA" id="ARBA00000085"/>
    </source>
</evidence>
<dbReference type="Proteomes" id="UP001596481">
    <property type="component" value="Unassembled WGS sequence"/>
</dbReference>
<dbReference type="EC" id="2.7.13.3" evidence="2"/>
<dbReference type="InterPro" id="IPR005467">
    <property type="entry name" value="His_kinase_dom"/>
</dbReference>
<dbReference type="PANTHER" id="PTHR43711:SF1">
    <property type="entry name" value="HISTIDINE KINASE 1"/>
    <property type="match status" value="1"/>
</dbReference>
<evidence type="ECO:0000313" key="8">
    <source>
        <dbReference type="EMBL" id="MFC7204889.1"/>
    </source>
</evidence>
<dbReference type="SMART" id="SM00065">
    <property type="entry name" value="GAF"/>
    <property type="match status" value="2"/>
</dbReference>
<dbReference type="AlphaFoldDB" id="A0ABD5ZIH7"/>
<dbReference type="InterPro" id="IPR029016">
    <property type="entry name" value="GAF-like_dom_sf"/>
</dbReference>
<dbReference type="InterPro" id="IPR036890">
    <property type="entry name" value="HATPase_C_sf"/>
</dbReference>
<dbReference type="InterPro" id="IPR000014">
    <property type="entry name" value="PAS"/>
</dbReference>
<dbReference type="RefSeq" id="WP_390224980.1">
    <property type="nucleotide sequence ID" value="NZ_JBHTAA010000005.1"/>
</dbReference>
<evidence type="ECO:0000256" key="5">
    <source>
        <dbReference type="ARBA" id="ARBA00023012"/>
    </source>
</evidence>
<protein>
    <recommendedName>
        <fullName evidence="2">histidine kinase</fullName>
        <ecNumber evidence="2">2.7.13.3</ecNumber>
    </recommendedName>
</protein>
<dbReference type="SMART" id="SM00388">
    <property type="entry name" value="HisKA"/>
    <property type="match status" value="1"/>
</dbReference>
<comment type="catalytic activity">
    <reaction evidence="1">
        <text>ATP + protein L-histidine = ADP + protein N-phospho-L-histidine.</text>
        <dbReference type="EC" id="2.7.13.3"/>
    </reaction>
</comment>
<dbReference type="InterPro" id="IPR036097">
    <property type="entry name" value="HisK_dim/P_sf"/>
</dbReference>
<name>A0ABD5ZIH7_9EURY</name>
<comment type="caution">
    <text evidence="8">The sequence shown here is derived from an EMBL/GenBank/DDBJ whole genome shotgun (WGS) entry which is preliminary data.</text>
</comment>
<reference evidence="8 9" key="1">
    <citation type="journal article" date="2019" name="Int. J. Syst. Evol. Microbiol.">
        <title>The Global Catalogue of Microorganisms (GCM) 10K type strain sequencing project: providing services to taxonomists for standard genome sequencing and annotation.</title>
        <authorList>
            <consortium name="The Broad Institute Genomics Platform"/>
            <consortium name="The Broad Institute Genome Sequencing Center for Infectious Disease"/>
            <person name="Wu L."/>
            <person name="Ma J."/>
        </authorList>
    </citation>
    <scope>NUCLEOTIDE SEQUENCE [LARGE SCALE GENOMIC DNA]</scope>
    <source>
        <strain evidence="8 9">DSM 29988</strain>
    </source>
</reference>
<dbReference type="Gene3D" id="3.30.450.20">
    <property type="entry name" value="PAS domain"/>
    <property type="match status" value="1"/>
</dbReference>
<dbReference type="PANTHER" id="PTHR43711">
    <property type="entry name" value="TWO-COMPONENT HISTIDINE KINASE"/>
    <property type="match status" value="1"/>
</dbReference>
<dbReference type="InterPro" id="IPR003018">
    <property type="entry name" value="GAF"/>
</dbReference>
<feature type="region of interest" description="Disordered" evidence="6">
    <location>
        <begin position="480"/>
        <end position="500"/>
    </location>
</feature>
<feature type="domain" description="Histidine kinase" evidence="7">
    <location>
        <begin position="565"/>
        <end position="758"/>
    </location>
</feature>
<keyword evidence="3" id="KW-0808">Transferase</keyword>
<organism evidence="8 9">
    <name type="scientific">Haloferax namakaokahaiae</name>
    <dbReference type="NCBI Taxonomy" id="1748331"/>
    <lineage>
        <taxon>Archaea</taxon>
        <taxon>Methanobacteriati</taxon>
        <taxon>Methanobacteriota</taxon>
        <taxon>Stenosarchaea group</taxon>
        <taxon>Halobacteria</taxon>
        <taxon>Halobacteriales</taxon>
        <taxon>Haloferacaceae</taxon>
        <taxon>Haloferax</taxon>
    </lineage>
</organism>